<organism evidence="2 3">
    <name type="scientific">Glacieibacterium arshaanense</name>
    <dbReference type="NCBI Taxonomy" id="2511025"/>
    <lineage>
        <taxon>Bacteria</taxon>
        <taxon>Pseudomonadati</taxon>
        <taxon>Pseudomonadota</taxon>
        <taxon>Alphaproteobacteria</taxon>
        <taxon>Sphingomonadales</taxon>
        <taxon>Sphingosinicellaceae</taxon>
        <taxon>Glacieibacterium</taxon>
    </lineage>
</organism>
<evidence type="ECO:0000256" key="1">
    <source>
        <dbReference type="SAM" id="MobiDB-lite"/>
    </source>
</evidence>
<dbReference type="OrthoDB" id="9815326at2"/>
<comment type="caution">
    <text evidence="2">The sequence shown here is derived from an EMBL/GenBank/DDBJ whole genome shotgun (WGS) entry which is preliminary data.</text>
</comment>
<dbReference type="SUPFAM" id="SSF53187">
    <property type="entry name" value="Zn-dependent exopeptidases"/>
    <property type="match status" value="1"/>
</dbReference>
<evidence type="ECO:0000313" key="3">
    <source>
        <dbReference type="Proteomes" id="UP000297737"/>
    </source>
</evidence>
<dbReference type="PIRSF" id="PIRSF029730">
    <property type="entry name" value="UCP029730"/>
    <property type="match status" value="1"/>
</dbReference>
<dbReference type="AlphaFoldDB" id="A0A4Y9ELM4"/>
<sequence>MLRCDRKTHGTRNGCMQCCINRPQRHGLMLQRTKGVERLDKRTPDTPEVASPTLAADEPPPFAVHNAGARAPWLLVGDHAGNAVPRGLDALGLPPRELERHIGWDIGVAALGVRLSDRLGAVFIHQRYSRLVIDCNRAPVSPEAIPATSDGTHIPGNAALSAASAAARVADIHTPYHAAITAEIARRTAAGVPTVLIALHSFTPQLGVEARPWQIGVLHGGGNAGYARALLATLRAALGEAVGDNQPYQMDDTDYTVPHHAFAAGLSYAEIEIRQDLLGDAAAIERWCDVLEGALTAALNAKTPAT</sequence>
<dbReference type="Gene3D" id="3.40.630.40">
    <property type="entry name" value="Zn-dependent exopeptidases"/>
    <property type="match status" value="1"/>
</dbReference>
<dbReference type="Proteomes" id="UP000297737">
    <property type="component" value="Unassembled WGS sequence"/>
</dbReference>
<name>A0A4Y9ELM4_9SPHN</name>
<dbReference type="InterPro" id="IPR007709">
    <property type="entry name" value="N-FG_amidohydro"/>
</dbReference>
<proteinExistence type="predicted"/>
<dbReference type="InterPro" id="IPR011227">
    <property type="entry name" value="UCP029730"/>
</dbReference>
<accession>A0A4Y9ELM4</accession>
<dbReference type="EMBL" id="SIHO01000003">
    <property type="protein sequence ID" value="TFU01427.1"/>
    <property type="molecule type" value="Genomic_DNA"/>
</dbReference>
<dbReference type="GO" id="GO:0016787">
    <property type="term" value="F:hydrolase activity"/>
    <property type="evidence" value="ECO:0007669"/>
    <property type="project" value="UniProtKB-KW"/>
</dbReference>
<reference evidence="2 3" key="1">
    <citation type="submission" date="2019-02" db="EMBL/GenBank/DDBJ databases">
        <title>Polymorphobacter sp. isolated from the lake at the Tibet of China.</title>
        <authorList>
            <person name="Li A."/>
        </authorList>
    </citation>
    <scope>NUCLEOTIDE SEQUENCE [LARGE SCALE GENOMIC DNA]</scope>
    <source>
        <strain evidence="2 3">DJ1R-1</strain>
    </source>
</reference>
<protein>
    <submittedName>
        <fullName evidence="2">N-formylglutamate amidohydrolase</fullName>
    </submittedName>
</protein>
<evidence type="ECO:0000313" key="2">
    <source>
        <dbReference type="EMBL" id="TFU01427.1"/>
    </source>
</evidence>
<keyword evidence="3" id="KW-1185">Reference proteome</keyword>
<feature type="region of interest" description="Disordered" evidence="1">
    <location>
        <begin position="40"/>
        <end position="60"/>
    </location>
</feature>
<dbReference type="Pfam" id="PF05013">
    <property type="entry name" value="FGase"/>
    <property type="match status" value="1"/>
</dbReference>
<keyword evidence="2" id="KW-0378">Hydrolase</keyword>
<gene>
    <name evidence="2" type="ORF">EUV02_14200</name>
</gene>